<keyword evidence="3" id="KW-0378">Hydrolase</keyword>
<evidence type="ECO:0000313" key="3">
    <source>
        <dbReference type="EMBL" id="PRX96780.1"/>
    </source>
</evidence>
<feature type="transmembrane region" description="Helical" evidence="1">
    <location>
        <begin position="142"/>
        <end position="159"/>
    </location>
</feature>
<dbReference type="RefSeq" id="WP_106250271.1">
    <property type="nucleotide sequence ID" value="NZ_PVZC01000007.1"/>
</dbReference>
<feature type="transmembrane region" description="Helical" evidence="1">
    <location>
        <begin position="265"/>
        <end position="285"/>
    </location>
</feature>
<keyword evidence="1" id="KW-0472">Membrane</keyword>
<dbReference type="InterPro" id="IPR003675">
    <property type="entry name" value="Rce1/LyrA-like_dom"/>
</dbReference>
<sequence>MRSRTTVIVLCLAVFGAALAFLLLTGHTGLRLSADAEASAVPMAAVLASTAAGLLLVRLVPPRLPEAEPEPAEHRPALVRQAWGLAAIAVVFAAAGLALGGHWLLYSAGKLVLFIGVALLVVRIWRVPGLLRRARAGVPGRWRLLGPVPALAAWAYLLYYSPLAGAADLSGYAAYSREYLIAAALLTFVTASVTEEIFFRILLQTRLEALLGRWAGVLTASLLFAAMHLSRVADSPDAATLATIVVWNGGFGLLAGYLWSRHRSVWGVIALHGAVNSLTLLPLLAG</sequence>
<evidence type="ECO:0000313" key="4">
    <source>
        <dbReference type="Proteomes" id="UP000237846"/>
    </source>
</evidence>
<dbReference type="EMBL" id="PVZC01000007">
    <property type="protein sequence ID" value="PRX96780.1"/>
    <property type="molecule type" value="Genomic_DNA"/>
</dbReference>
<feature type="transmembrane region" description="Helical" evidence="1">
    <location>
        <begin position="179"/>
        <end position="199"/>
    </location>
</feature>
<dbReference type="GO" id="GO:0080120">
    <property type="term" value="P:CAAX-box protein maturation"/>
    <property type="evidence" value="ECO:0007669"/>
    <property type="project" value="UniProtKB-ARBA"/>
</dbReference>
<feature type="domain" description="CAAX prenyl protease 2/Lysostaphin resistance protein A-like" evidence="2">
    <location>
        <begin position="180"/>
        <end position="277"/>
    </location>
</feature>
<accession>A0A2T0PZ36</accession>
<proteinExistence type="predicted"/>
<evidence type="ECO:0000256" key="1">
    <source>
        <dbReference type="SAM" id="Phobius"/>
    </source>
</evidence>
<evidence type="ECO:0000259" key="2">
    <source>
        <dbReference type="Pfam" id="PF02517"/>
    </source>
</evidence>
<keyword evidence="3" id="KW-0645">Protease</keyword>
<dbReference type="AlphaFoldDB" id="A0A2T0PZ36"/>
<dbReference type="GO" id="GO:0006508">
    <property type="term" value="P:proteolysis"/>
    <property type="evidence" value="ECO:0007669"/>
    <property type="project" value="UniProtKB-KW"/>
</dbReference>
<dbReference type="OrthoDB" id="3609935at2"/>
<dbReference type="Proteomes" id="UP000237846">
    <property type="component" value="Unassembled WGS sequence"/>
</dbReference>
<feature type="transmembrane region" description="Helical" evidence="1">
    <location>
        <begin position="238"/>
        <end position="258"/>
    </location>
</feature>
<comment type="caution">
    <text evidence="3">The sequence shown here is derived from an EMBL/GenBank/DDBJ whole genome shotgun (WGS) entry which is preliminary data.</text>
</comment>
<keyword evidence="1" id="KW-0812">Transmembrane</keyword>
<feature type="transmembrane region" description="Helical" evidence="1">
    <location>
        <begin position="82"/>
        <end position="105"/>
    </location>
</feature>
<feature type="transmembrane region" description="Helical" evidence="1">
    <location>
        <begin position="111"/>
        <end position="130"/>
    </location>
</feature>
<keyword evidence="4" id="KW-1185">Reference proteome</keyword>
<dbReference type="Pfam" id="PF02517">
    <property type="entry name" value="Rce1-like"/>
    <property type="match status" value="1"/>
</dbReference>
<dbReference type="PANTHER" id="PTHR39430:SF1">
    <property type="entry name" value="PROTEASE"/>
    <property type="match status" value="1"/>
</dbReference>
<organism evidence="3 4">
    <name type="scientific">Allonocardiopsis opalescens</name>
    <dbReference type="NCBI Taxonomy" id="1144618"/>
    <lineage>
        <taxon>Bacteria</taxon>
        <taxon>Bacillati</taxon>
        <taxon>Actinomycetota</taxon>
        <taxon>Actinomycetes</taxon>
        <taxon>Streptosporangiales</taxon>
        <taxon>Allonocardiopsis</taxon>
    </lineage>
</organism>
<reference evidence="3 4" key="1">
    <citation type="submission" date="2018-03" db="EMBL/GenBank/DDBJ databases">
        <title>Genomic Encyclopedia of Archaeal and Bacterial Type Strains, Phase II (KMG-II): from individual species to whole genera.</title>
        <authorList>
            <person name="Goeker M."/>
        </authorList>
    </citation>
    <scope>NUCLEOTIDE SEQUENCE [LARGE SCALE GENOMIC DNA]</scope>
    <source>
        <strain evidence="3 4">DSM 45601</strain>
    </source>
</reference>
<protein>
    <submittedName>
        <fullName evidence="3">Membrane protease YdiL (CAAX protease family)</fullName>
    </submittedName>
</protein>
<name>A0A2T0PZ36_9ACTN</name>
<dbReference type="GO" id="GO:0004175">
    <property type="term" value="F:endopeptidase activity"/>
    <property type="evidence" value="ECO:0007669"/>
    <property type="project" value="UniProtKB-ARBA"/>
</dbReference>
<gene>
    <name evidence="3" type="ORF">CLV72_107303</name>
</gene>
<feature type="transmembrane region" description="Helical" evidence="1">
    <location>
        <begin position="211"/>
        <end position="232"/>
    </location>
</feature>
<feature type="transmembrane region" description="Helical" evidence="1">
    <location>
        <begin position="43"/>
        <end position="61"/>
    </location>
</feature>
<dbReference type="PANTHER" id="PTHR39430">
    <property type="entry name" value="MEMBRANE-ASSOCIATED PROTEASE-RELATED"/>
    <property type="match status" value="1"/>
</dbReference>
<keyword evidence="1" id="KW-1133">Transmembrane helix</keyword>